<name>A0ABX0XF98_9BACT</name>
<dbReference type="PANTHER" id="PTHR11735">
    <property type="entry name" value="TRNA N6-ADENOSINE THREONYLCARBAMOYLTRANSFERASE"/>
    <property type="match status" value="1"/>
</dbReference>
<dbReference type="Proteomes" id="UP000770785">
    <property type="component" value="Unassembled WGS sequence"/>
</dbReference>
<dbReference type="Pfam" id="PF00814">
    <property type="entry name" value="TsaD"/>
    <property type="match status" value="1"/>
</dbReference>
<accession>A0ABX0XF98</accession>
<sequence>MIRLLLETATDICSVAVARGEVILAEHTATEAFQHSSHLTLFIKQILNEAGLKPADLDEVVLSDGPGSYTSLRVGAATAKGLCFALPGLRLRTVSALAALNLVASKEGPVLATLNSRKKEVFARLFVNGASRLSAGPADAARSRVRGNDEGERLLGPHNLQLSIEDWTTPYRELVGTELITVVGPGQYRVQEFLAQNEEGFTFAAPAHCSATHLLAPATAPNLAREEDLATYEPFYLNPPFVTKSKKKLLG</sequence>
<dbReference type="InterPro" id="IPR000905">
    <property type="entry name" value="Gcp-like_dom"/>
</dbReference>
<dbReference type="InterPro" id="IPR043129">
    <property type="entry name" value="ATPase_NBD"/>
</dbReference>
<dbReference type="EMBL" id="JAATJH010000006">
    <property type="protein sequence ID" value="NJC27800.1"/>
    <property type="molecule type" value="Genomic_DNA"/>
</dbReference>
<dbReference type="Gene3D" id="3.30.420.40">
    <property type="match status" value="2"/>
</dbReference>
<dbReference type="InterPro" id="IPR022496">
    <property type="entry name" value="T6A_TsaB"/>
</dbReference>
<keyword evidence="3" id="KW-1185">Reference proteome</keyword>
<gene>
    <name evidence="2" type="ORF">GGR27_003318</name>
</gene>
<feature type="domain" description="Gcp-like" evidence="1">
    <location>
        <begin position="33"/>
        <end position="133"/>
    </location>
</feature>
<dbReference type="RefSeq" id="WP_168039239.1">
    <property type="nucleotide sequence ID" value="NZ_JAATJH010000006.1"/>
</dbReference>
<dbReference type="SUPFAM" id="SSF53067">
    <property type="entry name" value="Actin-like ATPase domain"/>
    <property type="match status" value="1"/>
</dbReference>
<dbReference type="PANTHER" id="PTHR11735:SF11">
    <property type="entry name" value="TRNA THREONYLCARBAMOYLADENOSINE BIOSYNTHESIS PROTEIN TSAB"/>
    <property type="match status" value="1"/>
</dbReference>
<evidence type="ECO:0000259" key="1">
    <source>
        <dbReference type="Pfam" id="PF00814"/>
    </source>
</evidence>
<organism evidence="2 3">
    <name type="scientific">Neolewinella antarctica</name>
    <dbReference type="NCBI Taxonomy" id="442734"/>
    <lineage>
        <taxon>Bacteria</taxon>
        <taxon>Pseudomonadati</taxon>
        <taxon>Bacteroidota</taxon>
        <taxon>Saprospiria</taxon>
        <taxon>Saprospirales</taxon>
        <taxon>Lewinellaceae</taxon>
        <taxon>Neolewinella</taxon>
    </lineage>
</organism>
<reference evidence="2 3" key="1">
    <citation type="submission" date="2020-03" db="EMBL/GenBank/DDBJ databases">
        <title>Genomic Encyclopedia of Type Strains, Phase IV (KMG-IV): sequencing the most valuable type-strain genomes for metagenomic binning, comparative biology and taxonomic classification.</title>
        <authorList>
            <person name="Goeker M."/>
        </authorList>
    </citation>
    <scope>NUCLEOTIDE SEQUENCE [LARGE SCALE GENOMIC DNA]</scope>
    <source>
        <strain evidence="2 3">DSM 105096</strain>
    </source>
</reference>
<protein>
    <submittedName>
        <fullName evidence="2">tRNA threonylcarbamoyladenosine biosynthesis protein TsaB</fullName>
    </submittedName>
</protein>
<evidence type="ECO:0000313" key="2">
    <source>
        <dbReference type="EMBL" id="NJC27800.1"/>
    </source>
</evidence>
<proteinExistence type="predicted"/>
<evidence type="ECO:0000313" key="3">
    <source>
        <dbReference type="Proteomes" id="UP000770785"/>
    </source>
</evidence>
<dbReference type="NCBIfam" id="TIGR03725">
    <property type="entry name" value="T6A_YeaZ"/>
    <property type="match status" value="1"/>
</dbReference>
<comment type="caution">
    <text evidence="2">The sequence shown here is derived from an EMBL/GenBank/DDBJ whole genome shotgun (WGS) entry which is preliminary data.</text>
</comment>